<dbReference type="Proteomes" id="UP000679179">
    <property type="component" value="Unassembled WGS sequence"/>
</dbReference>
<evidence type="ECO:0000259" key="3">
    <source>
        <dbReference type="Pfam" id="PF08279"/>
    </source>
</evidence>
<protein>
    <submittedName>
        <fullName evidence="4">Transcriptional regulator</fullName>
    </submittedName>
</protein>
<dbReference type="PANTHER" id="PTHR40068">
    <property type="entry name" value="TRANSCRIPTION REPRESSOR NIAR-RELATED"/>
    <property type="match status" value="1"/>
</dbReference>
<dbReference type="GO" id="GO:0046872">
    <property type="term" value="F:metal ion binding"/>
    <property type="evidence" value="ECO:0007669"/>
    <property type="project" value="UniProtKB-KW"/>
</dbReference>
<feature type="binding site" evidence="1">
    <location>
        <position position="144"/>
    </location>
    <ligand>
        <name>Ni(2+)</name>
        <dbReference type="ChEBI" id="CHEBI:49786"/>
    </ligand>
</feature>
<evidence type="ECO:0000256" key="1">
    <source>
        <dbReference type="PIRSR" id="PIRSR037847-1"/>
    </source>
</evidence>
<dbReference type="PANTHER" id="PTHR40068:SF1">
    <property type="entry name" value="TRANSCRIPTION REPRESSOR NIAR-RELATED"/>
    <property type="match status" value="1"/>
</dbReference>
<evidence type="ECO:0000259" key="2">
    <source>
        <dbReference type="Pfam" id="PF02829"/>
    </source>
</evidence>
<dbReference type="RefSeq" id="WP_212904088.1">
    <property type="nucleotide sequence ID" value="NZ_BOPZ01000016.1"/>
</dbReference>
<sequence>MGQSNLRREAILKSLKKTSEPQKGTNLASEFAVTRQIIVKDIAILRAEGHNIIATPDGYIMKKNITNKIKKIIAVNHGIDEVENELKMIVSYGGIIEDVIVEHPLYGEIRAMLMIRNLNELNKFMKKFKEINAQPLSVLTGGVHIHTISTESEEDMSNILKELKKKQYLISE</sequence>
<keyword evidence="5" id="KW-1185">Reference proteome</keyword>
<dbReference type="SUPFAM" id="SSF75500">
    <property type="entry name" value="Putative transcriptional regulator TM1602, C-terminal domain"/>
    <property type="match status" value="1"/>
</dbReference>
<feature type="binding site" evidence="1">
    <location>
        <position position="85"/>
    </location>
    <ligand>
        <name>Ni(2+)</name>
        <dbReference type="ChEBI" id="CHEBI:49786"/>
    </ligand>
</feature>
<accession>A0A919S047</accession>
<comment type="caution">
    <text evidence="4">The sequence shown here is derived from an EMBL/GenBank/DDBJ whole genome shotgun (WGS) entry which is preliminary data.</text>
</comment>
<feature type="binding site" evidence="1">
    <location>
        <position position="77"/>
    </location>
    <ligand>
        <name>Ni(2+)</name>
        <dbReference type="ChEBI" id="CHEBI:49786"/>
    </ligand>
</feature>
<feature type="binding site" evidence="1">
    <location>
        <position position="146"/>
    </location>
    <ligand>
        <name>Ni(2+)</name>
        <dbReference type="ChEBI" id="CHEBI:49786"/>
    </ligand>
</feature>
<dbReference type="SUPFAM" id="SSF46785">
    <property type="entry name" value="Winged helix' DNA-binding domain"/>
    <property type="match status" value="1"/>
</dbReference>
<dbReference type="InterPro" id="IPR026043">
    <property type="entry name" value="NadR"/>
</dbReference>
<dbReference type="PIRSF" id="PIRSF037847">
    <property type="entry name" value="NiaR"/>
    <property type="match status" value="1"/>
</dbReference>
<keyword evidence="1" id="KW-0533">Nickel</keyword>
<proteinExistence type="predicted"/>
<keyword evidence="1" id="KW-0479">Metal-binding</keyword>
<name>A0A919S047_9CLOT</name>
<dbReference type="Gene3D" id="3.30.1340.20">
    <property type="entry name" value="3H domain"/>
    <property type="match status" value="1"/>
</dbReference>
<dbReference type="EMBL" id="BOPZ01000016">
    <property type="protein sequence ID" value="GIM29392.1"/>
    <property type="molecule type" value="Genomic_DNA"/>
</dbReference>
<reference evidence="4" key="1">
    <citation type="submission" date="2021-03" db="EMBL/GenBank/DDBJ databases">
        <title>Taxonomic study of Clostridium polyendosporum from meadow-gley soil under rice.</title>
        <authorList>
            <person name="Kobayashi H."/>
            <person name="Tanizawa Y."/>
            <person name="Yagura M."/>
        </authorList>
    </citation>
    <scope>NUCLEOTIDE SEQUENCE</scope>
    <source>
        <strain evidence="4">JCM 30710</strain>
    </source>
</reference>
<evidence type="ECO:0000313" key="5">
    <source>
        <dbReference type="Proteomes" id="UP000679179"/>
    </source>
</evidence>
<feature type="domain" description="3H" evidence="2">
    <location>
        <begin position="73"/>
        <end position="169"/>
    </location>
</feature>
<dbReference type="AlphaFoldDB" id="A0A919S047"/>
<dbReference type="InterPro" id="IPR013196">
    <property type="entry name" value="HTH_11"/>
</dbReference>
<dbReference type="InterPro" id="IPR036388">
    <property type="entry name" value="WH-like_DNA-bd_sf"/>
</dbReference>
<dbReference type="InterPro" id="IPR036390">
    <property type="entry name" value="WH_DNA-bd_sf"/>
</dbReference>
<evidence type="ECO:0000313" key="4">
    <source>
        <dbReference type="EMBL" id="GIM29392.1"/>
    </source>
</evidence>
<dbReference type="InterPro" id="IPR035922">
    <property type="entry name" value="3H_dom_sf"/>
</dbReference>
<gene>
    <name evidence="4" type="ORF">CPJCM30710_20580</name>
</gene>
<dbReference type="Gene3D" id="1.10.10.10">
    <property type="entry name" value="Winged helix-like DNA-binding domain superfamily/Winged helix DNA-binding domain"/>
    <property type="match status" value="1"/>
</dbReference>
<dbReference type="Pfam" id="PF02829">
    <property type="entry name" value="3H"/>
    <property type="match status" value="1"/>
</dbReference>
<organism evidence="4 5">
    <name type="scientific">Clostridium polyendosporum</name>
    <dbReference type="NCBI Taxonomy" id="69208"/>
    <lineage>
        <taxon>Bacteria</taxon>
        <taxon>Bacillati</taxon>
        <taxon>Bacillota</taxon>
        <taxon>Clostridia</taxon>
        <taxon>Eubacteriales</taxon>
        <taxon>Clostridiaceae</taxon>
        <taxon>Clostridium</taxon>
    </lineage>
</organism>
<dbReference type="InterPro" id="IPR004173">
    <property type="entry name" value="3H_domain"/>
</dbReference>
<dbReference type="Pfam" id="PF08279">
    <property type="entry name" value="HTH_11"/>
    <property type="match status" value="1"/>
</dbReference>
<feature type="domain" description="Helix-turn-helix type 11" evidence="3">
    <location>
        <begin position="7"/>
        <end position="60"/>
    </location>
</feature>